<keyword evidence="4" id="KW-1185">Reference proteome</keyword>
<feature type="chain" id="PRO_5012390254" description="Copper amine oxidase-like N-terminal domain-containing protein" evidence="1">
    <location>
        <begin position="23"/>
        <end position="241"/>
    </location>
</feature>
<name>A0A1R1EZM2_9BACL</name>
<dbReference type="InterPro" id="IPR036582">
    <property type="entry name" value="Mao_N_sf"/>
</dbReference>
<accession>A0A1R1EZM2</accession>
<dbReference type="EMBL" id="MRTP01000001">
    <property type="protein sequence ID" value="OMF57260.1"/>
    <property type="molecule type" value="Genomic_DNA"/>
</dbReference>
<protein>
    <recommendedName>
        <fullName evidence="2">Copper amine oxidase-like N-terminal domain-containing protein</fullName>
    </recommendedName>
</protein>
<dbReference type="SUPFAM" id="SSF55383">
    <property type="entry name" value="Copper amine oxidase, domain N"/>
    <property type="match status" value="1"/>
</dbReference>
<evidence type="ECO:0000313" key="3">
    <source>
        <dbReference type="EMBL" id="OMF57260.1"/>
    </source>
</evidence>
<dbReference type="RefSeq" id="WP_076164821.1">
    <property type="nucleotide sequence ID" value="NZ_MRTP01000001.1"/>
</dbReference>
<gene>
    <name evidence="3" type="ORF">BK138_01155</name>
</gene>
<organism evidence="3 4">
    <name type="scientific">Paenibacillus rhizosphaerae</name>
    <dbReference type="NCBI Taxonomy" id="297318"/>
    <lineage>
        <taxon>Bacteria</taxon>
        <taxon>Bacillati</taxon>
        <taxon>Bacillota</taxon>
        <taxon>Bacilli</taxon>
        <taxon>Bacillales</taxon>
        <taxon>Paenibacillaceae</taxon>
        <taxon>Paenibacillus</taxon>
    </lineage>
</organism>
<evidence type="ECO:0000256" key="1">
    <source>
        <dbReference type="SAM" id="SignalP"/>
    </source>
</evidence>
<feature type="signal peptide" evidence="1">
    <location>
        <begin position="1"/>
        <end position="22"/>
    </location>
</feature>
<keyword evidence="1" id="KW-0732">Signal</keyword>
<proteinExistence type="predicted"/>
<sequence length="241" mass="25943">MKNRVKGTIMAALVVGMTVSGAAGVYAGANLQKISAYLNHNISFKIDGKTFVPTDAKGNKLAPIVYNDSTYLPVRALSEALKASVDYNSRTGVITIGTPSAPNNGNTGNHTGADLVAVTYSTSQIQAIKKEFAKFDGFTTAYAPMQAVKNDSFQKVAAGGDSVKFTFKHMNVEVSPRDYAFEYDGKNVTLSNGVQAKWYTPSDTAMLTFKLDDRFVTLYSQDHSLSNAQLEKVAVSVAKLK</sequence>
<reference evidence="3 4" key="1">
    <citation type="submission" date="2016-11" db="EMBL/GenBank/DDBJ databases">
        <title>Paenibacillus species isolates.</title>
        <authorList>
            <person name="Beno S.M."/>
        </authorList>
    </citation>
    <scope>NUCLEOTIDE SEQUENCE [LARGE SCALE GENOMIC DNA]</scope>
    <source>
        <strain evidence="3 4">FSL R5-0378</strain>
    </source>
</reference>
<dbReference type="InterPro" id="IPR012854">
    <property type="entry name" value="Cu_amine_oxidase-like_N"/>
</dbReference>
<dbReference type="Proteomes" id="UP000187172">
    <property type="component" value="Unassembled WGS sequence"/>
</dbReference>
<feature type="domain" description="Copper amine oxidase-like N-terminal" evidence="2">
    <location>
        <begin position="61"/>
        <end position="97"/>
    </location>
</feature>
<comment type="caution">
    <text evidence="3">The sequence shown here is derived from an EMBL/GenBank/DDBJ whole genome shotgun (WGS) entry which is preliminary data.</text>
</comment>
<evidence type="ECO:0000259" key="2">
    <source>
        <dbReference type="Pfam" id="PF07833"/>
    </source>
</evidence>
<dbReference type="STRING" id="297318.BK138_01155"/>
<dbReference type="Pfam" id="PF07833">
    <property type="entry name" value="Cu_amine_oxidN1"/>
    <property type="match status" value="1"/>
</dbReference>
<dbReference type="AlphaFoldDB" id="A0A1R1EZM2"/>
<evidence type="ECO:0000313" key="4">
    <source>
        <dbReference type="Proteomes" id="UP000187172"/>
    </source>
</evidence>